<accession>A0A556VVP2</accession>
<sequence length="260" mass="29813">MSPARVFLLLQFSVGFLCSGFDTQRNETHFLPSYMMRLEFRDRHWIVTFDLSPLLSERHVQAVELRFRAPATTGSPDAPVELRHHRVTRPCPRHRVCVEEQSLGFLPESSLLSSSTQWRVYNVTARLLRWTDHMLAQRKRRIMRTKVRGRGPPDVKVPSAGTNRALLVVFSQEGPRAGRGARQSKSPADGRTLQIPPEHRGAGGPQGKETEKPPQERQEREREREREEEPLQESGHARGLQPDRMGLLDRLPQKIQCLPL</sequence>
<dbReference type="AlphaFoldDB" id="A0A556VVP2"/>
<feature type="region of interest" description="Disordered" evidence="1">
    <location>
        <begin position="171"/>
        <end position="252"/>
    </location>
</feature>
<evidence type="ECO:0000313" key="3">
    <source>
        <dbReference type="EMBL" id="TTX88638.1"/>
    </source>
</evidence>
<organism evidence="3 4">
    <name type="scientific">Bagarius yarrelli</name>
    <name type="common">Goonch</name>
    <name type="synonym">Bagrus yarrelli</name>
    <dbReference type="NCBI Taxonomy" id="175774"/>
    <lineage>
        <taxon>Eukaryota</taxon>
        <taxon>Metazoa</taxon>
        <taxon>Chordata</taxon>
        <taxon>Craniata</taxon>
        <taxon>Vertebrata</taxon>
        <taxon>Euteleostomi</taxon>
        <taxon>Actinopterygii</taxon>
        <taxon>Neopterygii</taxon>
        <taxon>Teleostei</taxon>
        <taxon>Ostariophysi</taxon>
        <taxon>Siluriformes</taxon>
        <taxon>Sisoridae</taxon>
        <taxon>Sisorinae</taxon>
        <taxon>Bagarius</taxon>
    </lineage>
</organism>
<dbReference type="EMBL" id="VCAZ01000311">
    <property type="protein sequence ID" value="TTX88638.1"/>
    <property type="molecule type" value="Genomic_DNA"/>
</dbReference>
<keyword evidence="4" id="KW-1185">Reference proteome</keyword>
<feature type="compositionally biased region" description="Basic and acidic residues" evidence="1">
    <location>
        <begin position="208"/>
        <end position="229"/>
    </location>
</feature>
<feature type="region of interest" description="Disordered" evidence="1">
    <location>
        <begin position="141"/>
        <end position="160"/>
    </location>
</feature>
<proteinExistence type="predicted"/>
<dbReference type="Proteomes" id="UP000319801">
    <property type="component" value="Unassembled WGS sequence"/>
</dbReference>
<comment type="caution">
    <text evidence="3">The sequence shown here is derived from an EMBL/GenBank/DDBJ whole genome shotgun (WGS) entry which is preliminary data.</text>
</comment>
<dbReference type="OrthoDB" id="5949851at2759"/>
<evidence type="ECO:0000313" key="4">
    <source>
        <dbReference type="Proteomes" id="UP000319801"/>
    </source>
</evidence>
<evidence type="ECO:0000256" key="1">
    <source>
        <dbReference type="SAM" id="MobiDB-lite"/>
    </source>
</evidence>
<evidence type="ECO:0000256" key="2">
    <source>
        <dbReference type="SAM" id="SignalP"/>
    </source>
</evidence>
<feature type="signal peptide" evidence="2">
    <location>
        <begin position="1"/>
        <end position="20"/>
    </location>
</feature>
<gene>
    <name evidence="3" type="ORF">Baya_16417</name>
</gene>
<reference evidence="3 4" key="1">
    <citation type="journal article" date="2019" name="Genome Biol. Evol.">
        <title>Whole-Genome Sequencing of the Giant Devil Catfish, Bagarius yarrelli.</title>
        <authorList>
            <person name="Jiang W."/>
            <person name="Lv Y."/>
            <person name="Cheng L."/>
            <person name="Yang K."/>
            <person name="Chao B."/>
            <person name="Wang X."/>
            <person name="Li Y."/>
            <person name="Pan X."/>
            <person name="You X."/>
            <person name="Zhang Y."/>
            <person name="Yang J."/>
            <person name="Li J."/>
            <person name="Zhang X."/>
            <person name="Liu S."/>
            <person name="Sun C."/>
            <person name="Yang J."/>
            <person name="Shi Q."/>
        </authorList>
    </citation>
    <scope>NUCLEOTIDE SEQUENCE [LARGE SCALE GENOMIC DNA]</scope>
    <source>
        <strain evidence="3">JWS20170419001</strain>
        <tissue evidence="3">Muscle</tissue>
    </source>
</reference>
<protein>
    <submittedName>
        <fullName evidence="3">Uncharacterized protein</fullName>
    </submittedName>
</protein>
<name>A0A556VVP2_BAGYA</name>
<feature type="chain" id="PRO_5021713039" evidence="2">
    <location>
        <begin position="21"/>
        <end position="260"/>
    </location>
</feature>
<keyword evidence="2" id="KW-0732">Signal</keyword>